<dbReference type="Proteomes" id="UP000640335">
    <property type="component" value="Unassembled WGS sequence"/>
</dbReference>
<evidence type="ECO:0000313" key="7">
    <source>
        <dbReference type="EMBL" id="MBD7916222.1"/>
    </source>
</evidence>
<keyword evidence="3 6" id="KW-0812">Transmembrane</keyword>
<reference evidence="7 8" key="1">
    <citation type="submission" date="2020-08" db="EMBL/GenBank/DDBJ databases">
        <title>A Genomic Blueprint of the Chicken Gut Microbiome.</title>
        <authorList>
            <person name="Gilroy R."/>
            <person name="Ravi A."/>
            <person name="Getino M."/>
            <person name="Pursley I."/>
            <person name="Horton D.L."/>
            <person name="Alikhan N.-F."/>
            <person name="Baker D."/>
            <person name="Gharbi K."/>
            <person name="Hall N."/>
            <person name="Watson M."/>
            <person name="Adriaenssens E.M."/>
            <person name="Foster-Nyarko E."/>
            <person name="Jarju S."/>
            <person name="Secka A."/>
            <person name="Antonio M."/>
            <person name="Oren A."/>
            <person name="Chaudhuri R."/>
            <person name="La Ragione R.M."/>
            <person name="Hildebrand F."/>
            <person name="Pallen M.J."/>
        </authorList>
    </citation>
    <scope>NUCLEOTIDE SEQUENCE [LARGE SCALE GENOMIC DNA]</scope>
    <source>
        <strain evidence="7 8">Sa3CUN1</strain>
    </source>
</reference>
<feature type="transmembrane region" description="Helical" evidence="6">
    <location>
        <begin position="49"/>
        <end position="70"/>
    </location>
</feature>
<evidence type="ECO:0000256" key="5">
    <source>
        <dbReference type="ARBA" id="ARBA00023136"/>
    </source>
</evidence>
<dbReference type="PANTHER" id="PTHR30250">
    <property type="entry name" value="PST FAMILY PREDICTED COLANIC ACID TRANSPORTER"/>
    <property type="match status" value="1"/>
</dbReference>
<keyword evidence="2" id="KW-1003">Cell membrane</keyword>
<evidence type="ECO:0000256" key="3">
    <source>
        <dbReference type="ARBA" id="ARBA00022692"/>
    </source>
</evidence>
<sequence length="534" mass="59449">MGKKSLGKNFLILSLSGVVIKVLSALYVPILRRIIGVDAYGVYGASYSIFIFILAITSMGAQPAITKVVSEFRAIGNNKDSLRTMILAKKYLILIGGTITILFIFFAKPIASIMKWEQATISIIFLAPTILFSCILSAYRGYLQGIEEMKIIAISQIIEQLANIIFSLFFAKLLIDISLELGVAGGTIGSSLGAITAIIFIHFNKKPYQEEYINANKIKKTNTDKKIIKKLLVYALPITSLVAMQNASGLVDTSIVKIRLLAVGFSNNDANTFFGILNSYNTILYVPLAIITSLSAAIFPKIIIAFTEKNRKELKSQINYVYKLIFMITIPSTIGLSILSKEIYLLIFGEIQGYKLMLFGSIVLIFMSLTTIQNTIFQGINKLHLILQTAFVGVIIKVIVNFLLVGIKDLNIFGAVIATLLSFLIPTIINHIKIKKIFKIKIYLKSFIILPFVSSIFMTLVVNICKIIFEKVINIIEGERLIIAIEVIILITIGISIYLVCMIIIGGIRKKDLDFLFPSMYKLLPKFIQEIMQD</sequence>
<feature type="transmembrane region" description="Helical" evidence="6">
    <location>
        <begin position="119"/>
        <end position="139"/>
    </location>
</feature>
<feature type="transmembrane region" description="Helical" evidence="6">
    <location>
        <begin position="320"/>
        <end position="339"/>
    </location>
</feature>
<feature type="transmembrane region" description="Helical" evidence="6">
    <location>
        <begin position="384"/>
        <end position="404"/>
    </location>
</feature>
<comment type="caution">
    <text evidence="7">The sequence shown here is derived from an EMBL/GenBank/DDBJ whole genome shotgun (WGS) entry which is preliminary data.</text>
</comment>
<name>A0ABR8Q709_9CLOT</name>
<feature type="transmembrane region" description="Helical" evidence="6">
    <location>
        <begin position="181"/>
        <end position="203"/>
    </location>
</feature>
<feature type="transmembrane region" description="Helical" evidence="6">
    <location>
        <begin position="351"/>
        <end position="372"/>
    </location>
</feature>
<dbReference type="EMBL" id="JACSQZ010000067">
    <property type="protein sequence ID" value="MBD7916222.1"/>
    <property type="molecule type" value="Genomic_DNA"/>
</dbReference>
<keyword evidence="4 6" id="KW-1133">Transmembrane helix</keyword>
<evidence type="ECO:0000256" key="2">
    <source>
        <dbReference type="ARBA" id="ARBA00022475"/>
    </source>
</evidence>
<feature type="transmembrane region" description="Helical" evidence="6">
    <location>
        <begin position="151"/>
        <end position="175"/>
    </location>
</feature>
<evidence type="ECO:0000256" key="6">
    <source>
        <dbReference type="SAM" id="Phobius"/>
    </source>
</evidence>
<dbReference type="CDD" id="cd13124">
    <property type="entry name" value="MATE_SpoVB_like"/>
    <property type="match status" value="1"/>
</dbReference>
<dbReference type="InterPro" id="IPR050833">
    <property type="entry name" value="Poly_Biosynth_Transport"/>
</dbReference>
<comment type="subcellular location">
    <subcellularLocation>
        <location evidence="1">Cell membrane</location>
        <topology evidence="1">Multi-pass membrane protein</topology>
    </subcellularLocation>
</comment>
<proteinExistence type="predicted"/>
<feature type="transmembrane region" description="Helical" evidence="6">
    <location>
        <begin position="481"/>
        <end position="505"/>
    </location>
</feature>
<organism evidence="7 8">
    <name type="scientific">Clostridium gallinarum</name>
    <dbReference type="NCBI Taxonomy" id="2762246"/>
    <lineage>
        <taxon>Bacteria</taxon>
        <taxon>Bacillati</taxon>
        <taxon>Bacillota</taxon>
        <taxon>Clostridia</taxon>
        <taxon>Eubacteriales</taxon>
        <taxon>Clostridiaceae</taxon>
        <taxon>Clostridium</taxon>
    </lineage>
</organism>
<dbReference type="PANTHER" id="PTHR30250:SF21">
    <property type="entry name" value="LIPID II FLIPPASE MURJ"/>
    <property type="match status" value="1"/>
</dbReference>
<dbReference type="Pfam" id="PF01943">
    <property type="entry name" value="Polysacc_synt"/>
    <property type="match status" value="1"/>
</dbReference>
<dbReference type="RefSeq" id="WP_191750967.1">
    <property type="nucleotide sequence ID" value="NZ_JACSQZ010000067.1"/>
</dbReference>
<dbReference type="InterPro" id="IPR002797">
    <property type="entry name" value="Polysacc_synth"/>
</dbReference>
<keyword evidence="8" id="KW-1185">Reference proteome</keyword>
<feature type="transmembrane region" description="Helical" evidence="6">
    <location>
        <begin position="91"/>
        <end position="107"/>
    </location>
</feature>
<accession>A0ABR8Q709</accession>
<feature type="transmembrane region" description="Helical" evidence="6">
    <location>
        <begin position="442"/>
        <end position="469"/>
    </location>
</feature>
<dbReference type="PIRSF" id="PIRSF038958">
    <property type="entry name" value="PG_synth_SpoVB"/>
    <property type="match status" value="1"/>
</dbReference>
<feature type="transmembrane region" description="Helical" evidence="6">
    <location>
        <begin position="410"/>
        <end position="430"/>
    </location>
</feature>
<dbReference type="InterPro" id="IPR024923">
    <property type="entry name" value="PG_synth_SpoVB"/>
</dbReference>
<gene>
    <name evidence="7" type="ORF">H9660_13815</name>
</gene>
<evidence type="ECO:0000313" key="8">
    <source>
        <dbReference type="Proteomes" id="UP000640335"/>
    </source>
</evidence>
<evidence type="ECO:0000256" key="4">
    <source>
        <dbReference type="ARBA" id="ARBA00022989"/>
    </source>
</evidence>
<feature type="transmembrane region" description="Helical" evidence="6">
    <location>
        <begin position="282"/>
        <end position="299"/>
    </location>
</feature>
<evidence type="ECO:0000256" key="1">
    <source>
        <dbReference type="ARBA" id="ARBA00004651"/>
    </source>
</evidence>
<keyword evidence="5 6" id="KW-0472">Membrane</keyword>
<protein>
    <submittedName>
        <fullName evidence="7">Polysaccharide biosynthesis protein</fullName>
    </submittedName>
</protein>